<gene>
    <name evidence="2" type="ORF">D0Y65_053122</name>
</gene>
<accession>A0A445F0R2</accession>
<keyword evidence="3" id="KW-1185">Reference proteome</keyword>
<name>A0A445F0R2_GLYSO</name>
<organism evidence="2 3">
    <name type="scientific">Glycine soja</name>
    <name type="common">Wild soybean</name>
    <dbReference type="NCBI Taxonomy" id="3848"/>
    <lineage>
        <taxon>Eukaryota</taxon>
        <taxon>Viridiplantae</taxon>
        <taxon>Streptophyta</taxon>
        <taxon>Embryophyta</taxon>
        <taxon>Tracheophyta</taxon>
        <taxon>Spermatophyta</taxon>
        <taxon>Magnoliopsida</taxon>
        <taxon>eudicotyledons</taxon>
        <taxon>Gunneridae</taxon>
        <taxon>Pentapetalae</taxon>
        <taxon>rosids</taxon>
        <taxon>fabids</taxon>
        <taxon>Fabales</taxon>
        <taxon>Fabaceae</taxon>
        <taxon>Papilionoideae</taxon>
        <taxon>50 kb inversion clade</taxon>
        <taxon>NPAAA clade</taxon>
        <taxon>indigoferoid/millettioid clade</taxon>
        <taxon>Phaseoleae</taxon>
        <taxon>Glycine</taxon>
        <taxon>Glycine subgen. Soja</taxon>
    </lineage>
</organism>
<sequence>MSRDHDEGVSWGNESSSSTGMMPEILRVILDTSHQFDYNKDYEVEDDCEWNSMLGGIETSNVDLEDDICQLSLKNLTDEEVKLMQFVSLTWHEFYCWFAKFNGFTMIFVVLDIEEDENVPIILGCQFLNTCDMVIKTKDPTNALVEASFTSVGIENPLEIVLIAEDLDSDSSNDEEEILMFLQAQSDVKPMRNERFEESKMSNEPKPKPSIEKPPMSELKPMSSNLKEVTSFTIVGLHQQSTPFDED</sequence>
<dbReference type="EMBL" id="QZWG01000020">
    <property type="protein sequence ID" value="RZB42402.1"/>
    <property type="molecule type" value="Genomic_DNA"/>
</dbReference>
<evidence type="ECO:0000256" key="1">
    <source>
        <dbReference type="SAM" id="MobiDB-lite"/>
    </source>
</evidence>
<comment type="caution">
    <text evidence="2">The sequence shown here is derived from an EMBL/GenBank/DDBJ whole genome shotgun (WGS) entry which is preliminary data.</text>
</comment>
<evidence type="ECO:0000313" key="3">
    <source>
        <dbReference type="Proteomes" id="UP000289340"/>
    </source>
</evidence>
<proteinExistence type="predicted"/>
<dbReference type="AlphaFoldDB" id="A0A445F0R2"/>
<feature type="region of interest" description="Disordered" evidence="1">
    <location>
        <begin position="190"/>
        <end position="221"/>
    </location>
</feature>
<evidence type="ECO:0000313" key="2">
    <source>
        <dbReference type="EMBL" id="RZB42402.1"/>
    </source>
</evidence>
<feature type="compositionally biased region" description="Basic and acidic residues" evidence="1">
    <location>
        <begin position="190"/>
        <end position="211"/>
    </location>
</feature>
<protein>
    <submittedName>
        <fullName evidence="2">Uncharacterized protein</fullName>
    </submittedName>
</protein>
<dbReference type="Proteomes" id="UP000289340">
    <property type="component" value="Chromosome 20"/>
</dbReference>
<reference evidence="2 3" key="1">
    <citation type="submission" date="2018-09" db="EMBL/GenBank/DDBJ databases">
        <title>A high-quality reference genome of wild soybean provides a powerful tool to mine soybean genomes.</title>
        <authorList>
            <person name="Xie M."/>
            <person name="Chung C.Y.L."/>
            <person name="Li M.-W."/>
            <person name="Wong F.-L."/>
            <person name="Chan T.-F."/>
            <person name="Lam H.-M."/>
        </authorList>
    </citation>
    <scope>NUCLEOTIDE SEQUENCE [LARGE SCALE GENOMIC DNA]</scope>
    <source>
        <strain evidence="3">cv. W05</strain>
        <tissue evidence="2">Hypocotyl of etiolated seedlings</tissue>
    </source>
</reference>